<protein>
    <submittedName>
        <fullName evidence="2">Helix-turn-helix domain-containing protein</fullName>
    </submittedName>
</protein>
<dbReference type="NCBIfam" id="TIGR01764">
    <property type="entry name" value="excise"/>
    <property type="match status" value="1"/>
</dbReference>
<dbReference type="InterPro" id="IPR009061">
    <property type="entry name" value="DNA-bd_dom_put_sf"/>
</dbReference>
<dbReference type="Gene3D" id="1.10.1660.10">
    <property type="match status" value="1"/>
</dbReference>
<sequence length="98" mass="11107">MRNIVITTTEELKSTIESAISSHIDGLKILIQQKVNPPKKKLSIKEVAEQLGVTELTIRNYISKGYLRGEKIGRRIWIDAASLQEALSEVKSLKYRRA</sequence>
<evidence type="ECO:0000313" key="3">
    <source>
        <dbReference type="Proteomes" id="UP000540519"/>
    </source>
</evidence>
<dbReference type="InterPro" id="IPR041657">
    <property type="entry name" value="HTH_17"/>
</dbReference>
<dbReference type="EMBL" id="RCNR01000004">
    <property type="protein sequence ID" value="MUH34787.1"/>
    <property type="molecule type" value="Genomic_DNA"/>
</dbReference>
<evidence type="ECO:0000313" key="2">
    <source>
        <dbReference type="EMBL" id="MUH34787.1"/>
    </source>
</evidence>
<proteinExistence type="predicted"/>
<dbReference type="Pfam" id="PF12728">
    <property type="entry name" value="HTH_17"/>
    <property type="match status" value="1"/>
</dbReference>
<keyword evidence="3" id="KW-1185">Reference proteome</keyword>
<feature type="domain" description="Helix-turn-helix" evidence="1">
    <location>
        <begin position="42"/>
        <end position="88"/>
    </location>
</feature>
<dbReference type="RefSeq" id="WP_155598776.1">
    <property type="nucleotide sequence ID" value="NZ_RCNR01000004.1"/>
</dbReference>
<gene>
    <name evidence="2" type="ORF">D9O36_02935</name>
</gene>
<comment type="caution">
    <text evidence="2">The sequence shown here is derived from an EMBL/GenBank/DDBJ whole genome shotgun (WGS) entry which is preliminary data.</text>
</comment>
<dbReference type="GO" id="GO:0003677">
    <property type="term" value="F:DNA binding"/>
    <property type="evidence" value="ECO:0007669"/>
    <property type="project" value="InterPro"/>
</dbReference>
<reference evidence="2 3" key="1">
    <citation type="journal article" date="2019" name="Mar. Drugs">
        <title>Comparative Genomics and CAZyme Genome Repertoires of Marine Zobellia amurskyensis KMM 3526(T) and Zobellia laminariae KMM 3676(T).</title>
        <authorList>
            <person name="Chernysheva N."/>
            <person name="Bystritskaya E."/>
            <person name="Stenkova A."/>
            <person name="Golovkin I."/>
            <person name="Nedashkovskaya O."/>
            <person name="Isaeva M."/>
        </authorList>
    </citation>
    <scope>NUCLEOTIDE SEQUENCE [LARGE SCALE GENOMIC DNA]</scope>
    <source>
        <strain evidence="2 3">KMM 3526</strain>
    </source>
</reference>
<dbReference type="Proteomes" id="UP000540519">
    <property type="component" value="Unassembled WGS sequence"/>
</dbReference>
<evidence type="ECO:0000259" key="1">
    <source>
        <dbReference type="Pfam" id="PF12728"/>
    </source>
</evidence>
<dbReference type="InterPro" id="IPR010093">
    <property type="entry name" value="SinI_DNA-bd"/>
</dbReference>
<organism evidence="2 3">
    <name type="scientific">Zobellia amurskyensis</name>
    <dbReference type="NCBI Taxonomy" id="248905"/>
    <lineage>
        <taxon>Bacteria</taxon>
        <taxon>Pseudomonadati</taxon>
        <taxon>Bacteroidota</taxon>
        <taxon>Flavobacteriia</taxon>
        <taxon>Flavobacteriales</taxon>
        <taxon>Flavobacteriaceae</taxon>
        <taxon>Zobellia</taxon>
    </lineage>
</organism>
<accession>A0A7X2ZR01</accession>
<name>A0A7X2ZR01_9FLAO</name>
<dbReference type="OrthoDB" id="1366685at2"/>
<dbReference type="SUPFAM" id="SSF46955">
    <property type="entry name" value="Putative DNA-binding domain"/>
    <property type="match status" value="1"/>
</dbReference>
<dbReference type="AlphaFoldDB" id="A0A7X2ZR01"/>